<organism evidence="1 2">
    <name type="scientific">Catenaria anguillulae PL171</name>
    <dbReference type="NCBI Taxonomy" id="765915"/>
    <lineage>
        <taxon>Eukaryota</taxon>
        <taxon>Fungi</taxon>
        <taxon>Fungi incertae sedis</taxon>
        <taxon>Blastocladiomycota</taxon>
        <taxon>Blastocladiomycetes</taxon>
        <taxon>Blastocladiales</taxon>
        <taxon>Catenariaceae</taxon>
        <taxon>Catenaria</taxon>
    </lineage>
</organism>
<accession>A0A1Y2I2D6</accession>
<reference evidence="1 2" key="1">
    <citation type="submission" date="2016-07" db="EMBL/GenBank/DDBJ databases">
        <title>Pervasive Adenine N6-methylation of Active Genes in Fungi.</title>
        <authorList>
            <consortium name="DOE Joint Genome Institute"/>
            <person name="Mondo S.J."/>
            <person name="Dannebaum R.O."/>
            <person name="Kuo R.C."/>
            <person name="Labutti K."/>
            <person name="Haridas S."/>
            <person name="Kuo A."/>
            <person name="Salamov A."/>
            <person name="Ahrendt S.R."/>
            <person name="Lipzen A."/>
            <person name="Sullivan W."/>
            <person name="Andreopoulos W.B."/>
            <person name="Clum A."/>
            <person name="Lindquist E."/>
            <person name="Daum C."/>
            <person name="Ramamoorthy G.K."/>
            <person name="Gryganskyi A."/>
            <person name="Culley D."/>
            <person name="Magnuson J.K."/>
            <person name="James T.Y."/>
            <person name="O'Malley M.A."/>
            <person name="Stajich J.E."/>
            <person name="Spatafora J.W."/>
            <person name="Visel A."/>
            <person name="Grigoriev I.V."/>
        </authorList>
    </citation>
    <scope>NUCLEOTIDE SEQUENCE [LARGE SCALE GENOMIC DNA]</scope>
    <source>
        <strain evidence="1 2">PL171</strain>
    </source>
</reference>
<evidence type="ECO:0000313" key="2">
    <source>
        <dbReference type="Proteomes" id="UP000193411"/>
    </source>
</evidence>
<name>A0A1Y2I2D6_9FUNG</name>
<dbReference type="Gene3D" id="3.40.50.300">
    <property type="entry name" value="P-loop containing nucleotide triphosphate hydrolases"/>
    <property type="match status" value="1"/>
</dbReference>
<keyword evidence="2" id="KW-1185">Reference proteome</keyword>
<dbReference type="AlphaFoldDB" id="A0A1Y2I2D6"/>
<dbReference type="InterPro" id="IPR027417">
    <property type="entry name" value="P-loop_NTPase"/>
</dbReference>
<comment type="caution">
    <text evidence="1">The sequence shown here is derived from an EMBL/GenBank/DDBJ whole genome shotgun (WGS) entry which is preliminary data.</text>
</comment>
<sequence length="216" mass="24583">MHTTRPSSACVSAFCKSAARRTRRCSSFRTPCTALMQSRRRLTARVSSFPGWMVPWTLPSASCKSTSSTATTTSFPCLSFRPPPAQRASTSSVRHAWCCTTSSKPDSRGPGACTRVSDRPKRPVFVYRFVIFETIDDAVFKQQVRKTSLARQTLDKERLHKIFSRAEVKNQIVPGTCCSAWSKSFGIRRLPRTFWKRIPYWRPWCAKRRMSSRLSA</sequence>
<dbReference type="EMBL" id="MCFL01000002">
    <property type="protein sequence ID" value="ORZ41010.1"/>
    <property type="molecule type" value="Genomic_DNA"/>
</dbReference>
<dbReference type="Proteomes" id="UP000193411">
    <property type="component" value="Unassembled WGS sequence"/>
</dbReference>
<gene>
    <name evidence="1" type="ORF">BCR44DRAFT_1103913</name>
</gene>
<protein>
    <submittedName>
        <fullName evidence="1">Uncharacterized protein</fullName>
    </submittedName>
</protein>
<dbReference type="Gene3D" id="1.20.120.850">
    <property type="entry name" value="SWI2/SNF2 ATPases, N-terminal domain"/>
    <property type="match status" value="1"/>
</dbReference>
<evidence type="ECO:0000313" key="1">
    <source>
        <dbReference type="EMBL" id="ORZ41010.1"/>
    </source>
</evidence>
<proteinExistence type="predicted"/>